<keyword evidence="3 5" id="KW-1133">Transmembrane helix</keyword>
<dbReference type="Proteomes" id="UP001055102">
    <property type="component" value="Unassembled WGS sequence"/>
</dbReference>
<sequence length="143" mass="15730">MSIQAVLAPVFAQVLLTFALLIMMGRRRFAEVGAGRVRVGDIALGERNWPPRVQAAANAFSNQFELPVLFYALVPLALLTRKADLLFVVLAWAFVATRLVHAGVFVTSNHVPTRFRAYMAGVLVLFVLWAVFAVRILLAPALP</sequence>
<reference evidence="6" key="2">
    <citation type="submission" date="2021-08" db="EMBL/GenBank/DDBJ databases">
        <authorList>
            <person name="Tani A."/>
            <person name="Ola A."/>
            <person name="Ogura Y."/>
            <person name="Katsura K."/>
            <person name="Hayashi T."/>
        </authorList>
    </citation>
    <scope>NUCLEOTIDE SEQUENCE</scope>
    <source>
        <strain evidence="6">LMG 23639</strain>
    </source>
</reference>
<protein>
    <recommendedName>
        <fullName evidence="8">MAPEG family protein</fullName>
    </recommendedName>
</protein>
<evidence type="ECO:0000256" key="2">
    <source>
        <dbReference type="ARBA" id="ARBA00022692"/>
    </source>
</evidence>
<reference evidence="6" key="1">
    <citation type="journal article" date="2021" name="Front. Microbiol.">
        <title>Comprehensive Comparative Genomics and Phenotyping of Methylobacterium Species.</title>
        <authorList>
            <person name="Alessa O."/>
            <person name="Ogura Y."/>
            <person name="Fujitani Y."/>
            <person name="Takami H."/>
            <person name="Hayashi T."/>
            <person name="Sahin N."/>
            <person name="Tani A."/>
        </authorList>
    </citation>
    <scope>NUCLEOTIDE SEQUENCE</scope>
    <source>
        <strain evidence="6">LMG 23639</strain>
    </source>
</reference>
<dbReference type="EMBL" id="BPQR01000054">
    <property type="protein sequence ID" value="GJE07805.1"/>
    <property type="molecule type" value="Genomic_DNA"/>
</dbReference>
<dbReference type="InterPro" id="IPR023352">
    <property type="entry name" value="MAPEG-like_dom_sf"/>
</dbReference>
<name>A0ABQ4T0Q6_9HYPH</name>
<keyword evidence="4 5" id="KW-0472">Membrane</keyword>
<comment type="subcellular location">
    <subcellularLocation>
        <location evidence="1">Membrane</location>
    </subcellularLocation>
</comment>
<proteinExistence type="predicted"/>
<dbReference type="InterPro" id="IPR001129">
    <property type="entry name" value="Membr-assoc_MAPEG"/>
</dbReference>
<evidence type="ECO:0000313" key="7">
    <source>
        <dbReference type="Proteomes" id="UP001055102"/>
    </source>
</evidence>
<evidence type="ECO:0008006" key="8">
    <source>
        <dbReference type="Google" id="ProtNLM"/>
    </source>
</evidence>
<keyword evidence="7" id="KW-1185">Reference proteome</keyword>
<evidence type="ECO:0000256" key="4">
    <source>
        <dbReference type="ARBA" id="ARBA00023136"/>
    </source>
</evidence>
<dbReference type="RefSeq" id="WP_238277163.1">
    <property type="nucleotide sequence ID" value="NZ_BPQR01000054.1"/>
</dbReference>
<accession>A0ABQ4T0Q6</accession>
<gene>
    <name evidence="6" type="ORF">AOPFMNJM_3135</name>
</gene>
<keyword evidence="2 5" id="KW-0812">Transmembrane</keyword>
<comment type="caution">
    <text evidence="6">The sequence shown here is derived from an EMBL/GenBank/DDBJ whole genome shotgun (WGS) entry which is preliminary data.</text>
</comment>
<feature type="transmembrane region" description="Helical" evidence="5">
    <location>
        <begin position="85"/>
        <end position="106"/>
    </location>
</feature>
<feature type="transmembrane region" description="Helical" evidence="5">
    <location>
        <begin position="6"/>
        <end position="24"/>
    </location>
</feature>
<evidence type="ECO:0000256" key="1">
    <source>
        <dbReference type="ARBA" id="ARBA00004370"/>
    </source>
</evidence>
<dbReference type="Pfam" id="PF01124">
    <property type="entry name" value="MAPEG"/>
    <property type="match status" value="1"/>
</dbReference>
<feature type="transmembrane region" description="Helical" evidence="5">
    <location>
        <begin position="118"/>
        <end position="138"/>
    </location>
</feature>
<evidence type="ECO:0000256" key="3">
    <source>
        <dbReference type="ARBA" id="ARBA00022989"/>
    </source>
</evidence>
<organism evidence="6 7">
    <name type="scientific">Methylobacterium jeotgali</name>
    <dbReference type="NCBI Taxonomy" id="381630"/>
    <lineage>
        <taxon>Bacteria</taxon>
        <taxon>Pseudomonadati</taxon>
        <taxon>Pseudomonadota</taxon>
        <taxon>Alphaproteobacteria</taxon>
        <taxon>Hyphomicrobiales</taxon>
        <taxon>Methylobacteriaceae</taxon>
        <taxon>Methylobacterium</taxon>
    </lineage>
</organism>
<evidence type="ECO:0000313" key="6">
    <source>
        <dbReference type="EMBL" id="GJE07805.1"/>
    </source>
</evidence>
<dbReference type="Gene3D" id="1.20.120.550">
    <property type="entry name" value="Membrane associated eicosanoid/glutathione metabolism-like domain"/>
    <property type="match status" value="1"/>
</dbReference>
<dbReference type="SUPFAM" id="SSF161084">
    <property type="entry name" value="MAPEG domain-like"/>
    <property type="match status" value="1"/>
</dbReference>
<evidence type="ECO:0000256" key="5">
    <source>
        <dbReference type="SAM" id="Phobius"/>
    </source>
</evidence>